<comment type="caution">
    <text evidence="2">The sequence shown here is derived from an EMBL/GenBank/DDBJ whole genome shotgun (WGS) entry which is preliminary data.</text>
</comment>
<accession>A0ABW0CKN3</accession>
<protein>
    <submittedName>
        <fullName evidence="2">Uncharacterized protein</fullName>
    </submittedName>
</protein>
<reference evidence="3" key="1">
    <citation type="journal article" date="2019" name="Int. J. Syst. Evol. Microbiol.">
        <title>The Global Catalogue of Microorganisms (GCM) 10K type strain sequencing project: providing services to taxonomists for standard genome sequencing and annotation.</title>
        <authorList>
            <consortium name="The Broad Institute Genomics Platform"/>
            <consortium name="The Broad Institute Genome Sequencing Center for Infectious Disease"/>
            <person name="Wu L."/>
            <person name="Ma J."/>
        </authorList>
    </citation>
    <scope>NUCLEOTIDE SEQUENCE [LARGE SCALE GENOMIC DNA]</scope>
    <source>
        <strain evidence="3">KCTC 42586</strain>
    </source>
</reference>
<evidence type="ECO:0000256" key="1">
    <source>
        <dbReference type="SAM" id="MobiDB-lite"/>
    </source>
</evidence>
<proteinExistence type="predicted"/>
<dbReference type="EMBL" id="JBHSKM010000011">
    <property type="protein sequence ID" value="MFC5215783.1"/>
    <property type="molecule type" value="Genomic_DNA"/>
</dbReference>
<feature type="region of interest" description="Disordered" evidence="1">
    <location>
        <begin position="48"/>
        <end position="71"/>
    </location>
</feature>
<name>A0ABW0CKN3_STRCD</name>
<evidence type="ECO:0000313" key="3">
    <source>
        <dbReference type="Proteomes" id="UP001596263"/>
    </source>
</evidence>
<keyword evidence="3" id="KW-1185">Reference proteome</keyword>
<gene>
    <name evidence="2" type="ORF">ACFPQ9_18245</name>
</gene>
<dbReference type="Proteomes" id="UP001596263">
    <property type="component" value="Unassembled WGS sequence"/>
</dbReference>
<evidence type="ECO:0000313" key="2">
    <source>
        <dbReference type="EMBL" id="MFC5215783.1"/>
    </source>
</evidence>
<organism evidence="2 3">
    <name type="scientific">Streptomyces coerulescens</name>
    <dbReference type="NCBI Taxonomy" id="29304"/>
    <lineage>
        <taxon>Bacteria</taxon>
        <taxon>Bacillati</taxon>
        <taxon>Actinomycetota</taxon>
        <taxon>Actinomycetes</taxon>
        <taxon>Kitasatosporales</taxon>
        <taxon>Streptomycetaceae</taxon>
        <taxon>Streptomyces</taxon>
    </lineage>
</organism>
<sequence length="86" mass="10041">MSATTADRDENVRPTYPYRRETYLQETYLRETYLRAWRRRIATSTFLTASESRTRRPLPLGPAEAPEGPLTASVADARWLRPRRLS</sequence>
<dbReference type="RefSeq" id="WP_380854014.1">
    <property type="nucleotide sequence ID" value="NZ_JBHSKM010000011.1"/>
</dbReference>